<keyword evidence="3" id="KW-1185">Reference proteome</keyword>
<reference evidence="3" key="1">
    <citation type="submission" date="2017-01" db="EMBL/GenBank/DDBJ databases">
        <title>Comparative genomics of anhydrobiosis in the tardigrade Hypsibius dujardini.</title>
        <authorList>
            <person name="Yoshida Y."/>
            <person name="Koutsovoulos G."/>
            <person name="Laetsch D."/>
            <person name="Stevens L."/>
            <person name="Kumar S."/>
            <person name="Horikawa D."/>
            <person name="Ishino K."/>
            <person name="Komine S."/>
            <person name="Tomita M."/>
            <person name="Blaxter M."/>
            <person name="Arakawa K."/>
        </authorList>
    </citation>
    <scope>NUCLEOTIDE SEQUENCE [LARGE SCALE GENOMIC DNA]</scope>
    <source>
        <strain evidence="3">Z151</strain>
    </source>
</reference>
<accession>A0A9X6RPY3</accession>
<gene>
    <name evidence="2" type="ORF">BV898_19936</name>
</gene>
<organism evidence="2 3">
    <name type="scientific">Hypsibius exemplaris</name>
    <name type="common">Freshwater tardigrade</name>
    <dbReference type="NCBI Taxonomy" id="2072580"/>
    <lineage>
        <taxon>Eukaryota</taxon>
        <taxon>Metazoa</taxon>
        <taxon>Ecdysozoa</taxon>
        <taxon>Tardigrada</taxon>
        <taxon>Eutardigrada</taxon>
        <taxon>Parachela</taxon>
        <taxon>Hypsibioidea</taxon>
        <taxon>Hypsibiidae</taxon>
        <taxon>Hypsibius</taxon>
    </lineage>
</organism>
<feature type="region of interest" description="Disordered" evidence="1">
    <location>
        <begin position="92"/>
        <end position="121"/>
    </location>
</feature>
<evidence type="ECO:0000313" key="2">
    <source>
        <dbReference type="EMBL" id="OWA55552.1"/>
    </source>
</evidence>
<dbReference type="Proteomes" id="UP000192578">
    <property type="component" value="Unassembled WGS sequence"/>
</dbReference>
<dbReference type="EMBL" id="MTYJ01000950">
    <property type="protein sequence ID" value="OWA55552.1"/>
    <property type="molecule type" value="Genomic_DNA"/>
</dbReference>
<protein>
    <submittedName>
        <fullName evidence="2">Uncharacterized protein</fullName>
    </submittedName>
</protein>
<dbReference type="AlphaFoldDB" id="A0A9X6RPY3"/>
<name>A0A9X6RPY3_HYPEX</name>
<evidence type="ECO:0000256" key="1">
    <source>
        <dbReference type="SAM" id="MobiDB-lite"/>
    </source>
</evidence>
<proteinExistence type="predicted"/>
<sequence>MPNLVRPDLFLLSHQAVTFSRLQLPQLCYGLGDYQSGHRPRPADPDAGARRTMALMAPRMGSNLLAYESNGKHHRAELAATASGLGNRTIQLSSRRERDASSISNTVAVRHTSSRSVPKKKLGLTISLPGRKVTHGLSEIPATRTPSGVPPG</sequence>
<comment type="caution">
    <text evidence="2">The sequence shown here is derived from an EMBL/GenBank/DDBJ whole genome shotgun (WGS) entry which is preliminary data.</text>
</comment>
<evidence type="ECO:0000313" key="3">
    <source>
        <dbReference type="Proteomes" id="UP000192578"/>
    </source>
</evidence>